<name>A0A8D5GGF6_9PROT</name>
<dbReference type="SUPFAM" id="SSF47928">
    <property type="entry name" value="N-terminal domain of the delta subunit of the F1F0-ATP synthase"/>
    <property type="match status" value="1"/>
</dbReference>
<dbReference type="GO" id="GO:0046933">
    <property type="term" value="F:proton-transporting ATP synthase activity, rotational mechanism"/>
    <property type="evidence" value="ECO:0007669"/>
    <property type="project" value="UniProtKB-UniRule"/>
</dbReference>
<dbReference type="GO" id="GO:0045259">
    <property type="term" value="C:proton-transporting ATP synthase complex"/>
    <property type="evidence" value="ECO:0007669"/>
    <property type="project" value="UniProtKB-KW"/>
</dbReference>
<keyword evidence="6 8" id="KW-0139">CF(1)</keyword>
<organism evidence="9 10">
    <name type="scientific">Methyloradius palustris</name>
    <dbReference type="NCBI Taxonomy" id="2778876"/>
    <lineage>
        <taxon>Bacteria</taxon>
        <taxon>Pseudomonadati</taxon>
        <taxon>Pseudomonadota</taxon>
        <taxon>Betaproteobacteria</taxon>
        <taxon>Nitrosomonadales</taxon>
        <taxon>Methylophilaceae</taxon>
        <taxon>Methyloradius</taxon>
    </lineage>
</organism>
<proteinExistence type="inferred from homology"/>
<evidence type="ECO:0000256" key="2">
    <source>
        <dbReference type="ARBA" id="ARBA00022448"/>
    </source>
</evidence>
<dbReference type="GO" id="GO:0005886">
    <property type="term" value="C:plasma membrane"/>
    <property type="evidence" value="ECO:0007669"/>
    <property type="project" value="UniProtKB-SubCell"/>
</dbReference>
<keyword evidence="10" id="KW-1185">Reference proteome</keyword>
<keyword evidence="5 8" id="KW-0472">Membrane</keyword>
<evidence type="ECO:0000256" key="8">
    <source>
        <dbReference type="HAMAP-Rule" id="MF_01416"/>
    </source>
</evidence>
<dbReference type="InterPro" id="IPR000711">
    <property type="entry name" value="ATPase_OSCP/dsu"/>
</dbReference>
<keyword evidence="4 8" id="KW-0406">Ion transport</keyword>
<evidence type="ECO:0000313" key="10">
    <source>
        <dbReference type="Proteomes" id="UP000826722"/>
    </source>
</evidence>
<reference evidence="9" key="1">
    <citation type="journal article" date="2021" name="Arch. Microbiol.">
        <title>Methyloradius palustris gen. nov., sp. nov., a methanol-oxidizing bacterium isolated from snow.</title>
        <authorList>
            <person name="Miyadera T."/>
            <person name="Kojima H."/>
            <person name="Fukui M."/>
        </authorList>
    </citation>
    <scope>NUCLEOTIDE SEQUENCE</scope>
    <source>
        <strain evidence="9">Zm11</strain>
    </source>
</reference>
<evidence type="ECO:0000256" key="4">
    <source>
        <dbReference type="ARBA" id="ARBA00023065"/>
    </source>
</evidence>
<dbReference type="PANTHER" id="PTHR11910">
    <property type="entry name" value="ATP SYNTHASE DELTA CHAIN"/>
    <property type="match status" value="1"/>
</dbReference>
<comment type="subcellular location">
    <subcellularLocation>
        <location evidence="8">Cell membrane</location>
        <topology evidence="8">Peripheral membrane protein</topology>
    </subcellularLocation>
    <subcellularLocation>
        <location evidence="1">Membrane</location>
    </subcellularLocation>
</comment>
<accession>A0A8D5GGF6</accession>
<evidence type="ECO:0000256" key="1">
    <source>
        <dbReference type="ARBA" id="ARBA00004370"/>
    </source>
</evidence>
<dbReference type="RefSeq" id="WP_221764312.1">
    <property type="nucleotide sequence ID" value="NZ_AP024110.1"/>
</dbReference>
<dbReference type="EMBL" id="AP024110">
    <property type="protein sequence ID" value="BCM26304.1"/>
    <property type="molecule type" value="Genomic_DNA"/>
</dbReference>
<evidence type="ECO:0000313" key="9">
    <source>
        <dbReference type="EMBL" id="BCM26304.1"/>
    </source>
</evidence>
<gene>
    <name evidence="8 9" type="primary">atpH</name>
    <name evidence="9" type="ORF">ZMTM_25630</name>
</gene>
<dbReference type="AlphaFoldDB" id="A0A8D5GGF6"/>
<keyword evidence="2 8" id="KW-0813">Transport</keyword>
<dbReference type="NCBIfam" id="TIGR01145">
    <property type="entry name" value="ATP_synt_delta"/>
    <property type="match status" value="1"/>
</dbReference>
<dbReference type="Proteomes" id="UP000826722">
    <property type="component" value="Chromosome"/>
</dbReference>
<dbReference type="Pfam" id="PF00213">
    <property type="entry name" value="OSCP"/>
    <property type="match status" value="1"/>
</dbReference>
<comment type="function">
    <text evidence="8">F(1)F(0) ATP synthase produces ATP from ADP in the presence of a proton or sodium gradient. F-type ATPases consist of two structural domains, F(1) containing the extramembraneous catalytic core and F(0) containing the membrane proton channel, linked together by a central stalk and a peripheral stalk. During catalysis, ATP synthesis in the catalytic domain of F(1) is coupled via a rotary mechanism of the central stalk subunits to proton translocation.</text>
</comment>
<dbReference type="InterPro" id="IPR026015">
    <property type="entry name" value="ATP_synth_OSCP/delta_N_sf"/>
</dbReference>
<keyword evidence="8" id="KW-1003">Cell membrane</keyword>
<evidence type="ECO:0000256" key="5">
    <source>
        <dbReference type="ARBA" id="ARBA00023136"/>
    </source>
</evidence>
<keyword evidence="7 8" id="KW-0066">ATP synthesis</keyword>
<evidence type="ECO:0000256" key="6">
    <source>
        <dbReference type="ARBA" id="ARBA00023196"/>
    </source>
</evidence>
<dbReference type="NCBIfam" id="NF004402">
    <property type="entry name" value="PRK05758.2-2"/>
    <property type="match status" value="1"/>
</dbReference>
<protein>
    <recommendedName>
        <fullName evidence="8">ATP synthase subunit delta</fullName>
    </recommendedName>
    <alternativeName>
        <fullName evidence="8">ATP synthase F(1) sector subunit delta</fullName>
    </alternativeName>
    <alternativeName>
        <fullName evidence="8">F-type ATPase subunit delta</fullName>
        <shortName evidence="8">F-ATPase subunit delta</shortName>
    </alternativeName>
</protein>
<dbReference type="KEGG" id="mpau:ZMTM_25630"/>
<dbReference type="PRINTS" id="PR00125">
    <property type="entry name" value="ATPASEDELTA"/>
</dbReference>
<dbReference type="Gene3D" id="1.10.520.20">
    <property type="entry name" value="N-terminal domain of the delta subunit of the F1F0-ATP synthase"/>
    <property type="match status" value="1"/>
</dbReference>
<evidence type="ECO:0000256" key="3">
    <source>
        <dbReference type="ARBA" id="ARBA00022781"/>
    </source>
</evidence>
<evidence type="ECO:0000256" key="7">
    <source>
        <dbReference type="ARBA" id="ARBA00023310"/>
    </source>
</evidence>
<dbReference type="HAMAP" id="MF_01416">
    <property type="entry name" value="ATP_synth_delta_bact"/>
    <property type="match status" value="1"/>
</dbReference>
<keyword evidence="3 8" id="KW-0375">Hydrogen ion transport</keyword>
<comment type="function">
    <text evidence="8">This protein is part of the stalk that links CF(0) to CF(1). It either transmits conformational changes from CF(0) to CF(1) or is implicated in proton conduction.</text>
</comment>
<comment type="similarity">
    <text evidence="8">Belongs to the ATPase delta chain family.</text>
</comment>
<sequence length="178" mass="19145">MAEAITIARPYAVAVFRLAKEKKSLATWSDELALLSGIASNEQIKAAIDNPKLDASELERIFLKVSEGKLSAEAINLVKVLVEYSRLGLLPDIAEAFELLKAEDEGTLEAEITAAAKPTDAQVKTVVKQLEAKFGKKVEAQVKLDPELIGGIKIVIGDTVIDASVRGQLQIMAYALKG</sequence>